<evidence type="ECO:0000256" key="5">
    <source>
        <dbReference type="ARBA" id="ARBA00022840"/>
    </source>
</evidence>
<dbReference type="OrthoDB" id="9804504at2"/>
<feature type="binding site" evidence="6">
    <location>
        <begin position="26"/>
        <end position="33"/>
    </location>
    <ligand>
        <name>ATP</name>
        <dbReference type="ChEBI" id="CHEBI:30616"/>
    </ligand>
</feature>
<comment type="function">
    <text evidence="6 7">Catalyzes the synthesis of activated sulfate.</text>
</comment>
<dbReference type="Pfam" id="PF01583">
    <property type="entry name" value="APS_kinase"/>
    <property type="match status" value="1"/>
</dbReference>
<keyword evidence="5 6" id="KW-0067">ATP-binding</keyword>
<dbReference type="GO" id="GO:0070814">
    <property type="term" value="P:hydrogen sulfide biosynthetic process"/>
    <property type="evidence" value="ECO:0007669"/>
    <property type="project" value="UniProtKB-UniRule"/>
</dbReference>
<evidence type="ECO:0000256" key="3">
    <source>
        <dbReference type="ARBA" id="ARBA00022679"/>
    </source>
</evidence>
<dbReference type="GO" id="GO:0004781">
    <property type="term" value="F:sulfate adenylyltransferase (ATP) activity"/>
    <property type="evidence" value="ECO:0007669"/>
    <property type="project" value="TreeGrafter"/>
</dbReference>
<dbReference type="NCBIfam" id="TIGR00455">
    <property type="entry name" value="apsK"/>
    <property type="match status" value="1"/>
</dbReference>
<dbReference type="EC" id="2.7.1.25" evidence="2 6"/>
<reference evidence="9 10" key="1">
    <citation type="submission" date="2019-09" db="EMBL/GenBank/DDBJ databases">
        <title>Pararcticibacter amylolyticus gen. nov., sp. nov., isolated from a rottenly hemp rope, and reclassification of Pedobacter tournemirensis as Pararcticibacter tournemirensis comb. nov.</title>
        <authorList>
            <person name="Cai Y."/>
        </authorList>
    </citation>
    <scope>NUCLEOTIDE SEQUENCE [LARGE SCALE GENOMIC DNA]</scope>
    <source>
        <strain evidence="9 10">TF5-37.2-LB10</strain>
    </source>
</reference>
<dbReference type="GO" id="GO:0019379">
    <property type="term" value="P:sulfate assimilation, phosphoadenylyl sulfate reduction by phosphoadenylyl-sulfate reductase (thioredoxin)"/>
    <property type="evidence" value="ECO:0007669"/>
    <property type="project" value="TreeGrafter"/>
</dbReference>
<evidence type="ECO:0000256" key="7">
    <source>
        <dbReference type="RuleBase" id="RU004347"/>
    </source>
</evidence>
<feature type="domain" description="APS kinase" evidence="8">
    <location>
        <begin position="19"/>
        <end position="166"/>
    </location>
</feature>
<comment type="pathway">
    <text evidence="6 7">Sulfur metabolism; hydrogen sulfide biosynthesis; sulfite from sulfate: step 2/3.</text>
</comment>
<evidence type="ECO:0000256" key="2">
    <source>
        <dbReference type="ARBA" id="ARBA00012121"/>
    </source>
</evidence>
<dbReference type="EMBL" id="VWNE01000006">
    <property type="protein sequence ID" value="KAA8485071.1"/>
    <property type="molecule type" value="Genomic_DNA"/>
</dbReference>
<dbReference type="CDD" id="cd02027">
    <property type="entry name" value="APSK"/>
    <property type="match status" value="1"/>
</dbReference>
<evidence type="ECO:0000313" key="10">
    <source>
        <dbReference type="Proteomes" id="UP000322918"/>
    </source>
</evidence>
<organism evidence="9 10">
    <name type="scientific">Arcticibacter tournemirensis</name>
    <dbReference type="NCBI Taxonomy" id="699437"/>
    <lineage>
        <taxon>Bacteria</taxon>
        <taxon>Pseudomonadati</taxon>
        <taxon>Bacteroidota</taxon>
        <taxon>Sphingobacteriia</taxon>
        <taxon>Sphingobacteriales</taxon>
        <taxon>Sphingobacteriaceae</taxon>
        <taxon>Arcticibacter</taxon>
    </lineage>
</organism>
<keyword evidence="10" id="KW-1185">Reference proteome</keyword>
<accession>A0A5M9HHT5</accession>
<comment type="similarity">
    <text evidence="6 7">Belongs to the APS kinase family.</text>
</comment>
<dbReference type="NCBIfam" id="NF003013">
    <property type="entry name" value="PRK03846.1"/>
    <property type="match status" value="1"/>
</dbReference>
<proteinExistence type="inferred from homology"/>
<sequence>MDPFLSASVSATSLLKQEGVVIWLLGLSGAGKSTIATIVEQKLRANGYLSVLLDGDNLRSGINRDLSFNPADRYENIRRVAEIAKILVSNNIIAICSFITPLREHRELAKKILNHRYFEVFVDCPLDICEQRDVKGLYKKARNESISNFTGISSEFERADDANLVLPTSMQTQEQSAELLYNTVLPRIRSNTI</sequence>
<evidence type="ECO:0000256" key="6">
    <source>
        <dbReference type="HAMAP-Rule" id="MF_00065"/>
    </source>
</evidence>
<keyword evidence="3 6" id="KW-0808">Transferase</keyword>
<keyword evidence="6 7" id="KW-0418">Kinase</keyword>
<dbReference type="GO" id="GO:0004020">
    <property type="term" value="F:adenylylsulfate kinase activity"/>
    <property type="evidence" value="ECO:0007669"/>
    <property type="project" value="UniProtKB-UniRule"/>
</dbReference>
<dbReference type="SUPFAM" id="SSF52540">
    <property type="entry name" value="P-loop containing nucleoside triphosphate hydrolases"/>
    <property type="match status" value="1"/>
</dbReference>
<dbReference type="InterPro" id="IPR027417">
    <property type="entry name" value="P-loop_NTPase"/>
</dbReference>
<name>A0A5M9HHT5_9SPHI</name>
<evidence type="ECO:0000313" key="9">
    <source>
        <dbReference type="EMBL" id="KAA8485071.1"/>
    </source>
</evidence>
<keyword evidence="4 6" id="KW-0547">Nucleotide-binding</keyword>
<evidence type="ECO:0000259" key="8">
    <source>
        <dbReference type="Pfam" id="PF01583"/>
    </source>
</evidence>
<comment type="catalytic activity">
    <reaction evidence="1 6 7">
        <text>adenosine 5'-phosphosulfate + ATP = 3'-phosphoadenylyl sulfate + ADP + H(+)</text>
        <dbReference type="Rhea" id="RHEA:24152"/>
        <dbReference type="ChEBI" id="CHEBI:15378"/>
        <dbReference type="ChEBI" id="CHEBI:30616"/>
        <dbReference type="ChEBI" id="CHEBI:58243"/>
        <dbReference type="ChEBI" id="CHEBI:58339"/>
        <dbReference type="ChEBI" id="CHEBI:456216"/>
        <dbReference type="EC" id="2.7.1.25"/>
    </reaction>
</comment>
<dbReference type="InterPro" id="IPR002891">
    <property type="entry name" value="APS"/>
</dbReference>
<dbReference type="GO" id="GO:0005524">
    <property type="term" value="F:ATP binding"/>
    <property type="evidence" value="ECO:0007669"/>
    <property type="project" value="UniProtKB-UniRule"/>
</dbReference>
<comment type="caution">
    <text evidence="9">The sequence shown here is derived from an EMBL/GenBank/DDBJ whole genome shotgun (WGS) entry which is preliminary data.</text>
</comment>
<dbReference type="AlphaFoldDB" id="A0A5M9HHT5"/>
<dbReference type="HAMAP" id="MF_00065">
    <property type="entry name" value="Adenylyl_sulf_kinase"/>
    <property type="match status" value="1"/>
</dbReference>
<dbReference type="PANTHER" id="PTHR42700">
    <property type="entry name" value="SULFATE ADENYLYLTRANSFERASE"/>
    <property type="match status" value="1"/>
</dbReference>
<dbReference type="InterPro" id="IPR059117">
    <property type="entry name" value="APS_kinase_dom"/>
</dbReference>
<keyword evidence="6" id="KW-0597">Phosphoprotein</keyword>
<dbReference type="GO" id="GO:0010134">
    <property type="term" value="P:sulfate assimilation via adenylyl sulfate reduction"/>
    <property type="evidence" value="ECO:0007669"/>
    <property type="project" value="TreeGrafter"/>
</dbReference>
<dbReference type="InterPro" id="IPR050512">
    <property type="entry name" value="Sulf_AdTrans/APS_kinase"/>
</dbReference>
<comment type="caution">
    <text evidence="6">Lacks conserved residue(s) required for the propagation of feature annotation.</text>
</comment>
<gene>
    <name evidence="6 9" type="primary">cysC</name>
    <name evidence="9" type="ORF">F1649_04775</name>
</gene>
<evidence type="ECO:0000256" key="4">
    <source>
        <dbReference type="ARBA" id="ARBA00022741"/>
    </source>
</evidence>
<protein>
    <recommendedName>
        <fullName evidence="2 6">Adenylyl-sulfate kinase</fullName>
        <ecNumber evidence="2 6">2.7.1.25</ecNumber>
    </recommendedName>
    <alternativeName>
        <fullName evidence="6">APS kinase</fullName>
    </alternativeName>
    <alternativeName>
        <fullName evidence="6">ATP adenosine-5'-phosphosulfate 3'-phosphotransferase</fullName>
    </alternativeName>
    <alternativeName>
        <fullName evidence="6">Adenosine-5'-phosphosulfate kinase</fullName>
    </alternativeName>
</protein>
<dbReference type="Gene3D" id="3.40.50.300">
    <property type="entry name" value="P-loop containing nucleotide triphosphate hydrolases"/>
    <property type="match status" value="1"/>
</dbReference>
<evidence type="ECO:0000256" key="1">
    <source>
        <dbReference type="ARBA" id="ARBA00001823"/>
    </source>
</evidence>
<dbReference type="PANTHER" id="PTHR42700:SF1">
    <property type="entry name" value="SULFATE ADENYLYLTRANSFERASE"/>
    <property type="match status" value="1"/>
</dbReference>
<dbReference type="UniPathway" id="UPA00140">
    <property type="reaction ID" value="UER00205"/>
</dbReference>
<dbReference type="GO" id="GO:0005737">
    <property type="term" value="C:cytoplasm"/>
    <property type="evidence" value="ECO:0007669"/>
    <property type="project" value="TreeGrafter"/>
</dbReference>
<dbReference type="Proteomes" id="UP000322918">
    <property type="component" value="Unassembled WGS sequence"/>
</dbReference>